<organism evidence="1 2">
    <name type="scientific">Candidatus Collierbacteria bacterium CG10_big_fil_rev_8_21_14_0_10_44_9</name>
    <dbReference type="NCBI Taxonomy" id="1974535"/>
    <lineage>
        <taxon>Bacteria</taxon>
        <taxon>Candidatus Collieribacteriota</taxon>
    </lineage>
</organism>
<name>A0A2H0VL24_9BACT</name>
<protein>
    <submittedName>
        <fullName evidence="1">Uncharacterized protein</fullName>
    </submittedName>
</protein>
<evidence type="ECO:0000313" key="1">
    <source>
        <dbReference type="EMBL" id="PIR99030.1"/>
    </source>
</evidence>
<evidence type="ECO:0000313" key="2">
    <source>
        <dbReference type="Proteomes" id="UP000230796"/>
    </source>
</evidence>
<gene>
    <name evidence="1" type="ORF">COT87_01620</name>
</gene>
<dbReference type="Proteomes" id="UP000230796">
    <property type="component" value="Unassembled WGS sequence"/>
</dbReference>
<dbReference type="AlphaFoldDB" id="A0A2H0VL24"/>
<reference evidence="2" key="1">
    <citation type="submission" date="2017-09" db="EMBL/GenBank/DDBJ databases">
        <title>Depth-based differentiation of microbial function through sediment-hosted aquifers and enrichment of novel symbionts in the deep terrestrial subsurface.</title>
        <authorList>
            <person name="Probst A.J."/>
            <person name="Ladd B."/>
            <person name="Jarett J.K."/>
            <person name="Geller-Mcgrath D.E."/>
            <person name="Sieber C.M.K."/>
            <person name="Emerson J.B."/>
            <person name="Anantharaman K."/>
            <person name="Thomas B.C."/>
            <person name="Malmstrom R."/>
            <person name="Stieglmeier M."/>
            <person name="Klingl A."/>
            <person name="Woyke T."/>
            <person name="Ryan C.M."/>
            <person name="Banfield J.F."/>
        </authorList>
    </citation>
    <scope>NUCLEOTIDE SEQUENCE [LARGE SCALE GENOMIC DNA]</scope>
</reference>
<dbReference type="EMBL" id="PFAF01000030">
    <property type="protein sequence ID" value="PIR99030.1"/>
    <property type="molecule type" value="Genomic_DNA"/>
</dbReference>
<proteinExistence type="predicted"/>
<comment type="caution">
    <text evidence="1">The sequence shown here is derived from an EMBL/GenBank/DDBJ whole genome shotgun (WGS) entry which is preliminary data.</text>
</comment>
<accession>A0A2H0VL24</accession>
<sequence length="149" mass="16598">MGGEWGLPAETCKHGERLRDTVARCFDEEMHLSQYDGIAYPSGGYYESNFIDEVGLARVMILKCVSTIFLPDPKTIVSLNNSSNEIGNMDWLGINDIHKVKLRRGMLGVISEIEERVEPILCETDNTPLADLLSGAIIHTFSDDIAPKR</sequence>